<feature type="compositionally biased region" description="Basic residues" evidence="1">
    <location>
        <begin position="235"/>
        <end position="244"/>
    </location>
</feature>
<feature type="compositionally biased region" description="Basic and acidic residues" evidence="1">
    <location>
        <begin position="91"/>
        <end position="117"/>
    </location>
</feature>
<feature type="compositionally biased region" description="Polar residues" evidence="1">
    <location>
        <begin position="73"/>
        <end position="90"/>
    </location>
</feature>
<dbReference type="Proteomes" id="UP001454036">
    <property type="component" value="Unassembled WGS sequence"/>
</dbReference>
<name>A0AAV3QTX7_LITER</name>
<feature type="region of interest" description="Disordered" evidence="1">
    <location>
        <begin position="1"/>
        <end position="268"/>
    </location>
</feature>
<feature type="compositionally biased region" description="Polar residues" evidence="1">
    <location>
        <begin position="118"/>
        <end position="133"/>
    </location>
</feature>
<keyword evidence="3" id="KW-1185">Reference proteome</keyword>
<evidence type="ECO:0000313" key="3">
    <source>
        <dbReference type="Proteomes" id="UP001454036"/>
    </source>
</evidence>
<dbReference type="EMBL" id="BAABME010038676">
    <property type="protein sequence ID" value="GAA0167010.1"/>
    <property type="molecule type" value="Genomic_DNA"/>
</dbReference>
<feature type="compositionally biased region" description="Basic and acidic residues" evidence="1">
    <location>
        <begin position="1"/>
        <end position="12"/>
    </location>
</feature>
<protein>
    <submittedName>
        <fullName evidence="2">Uncharacterized protein</fullName>
    </submittedName>
</protein>
<feature type="compositionally biased region" description="Basic and acidic residues" evidence="1">
    <location>
        <begin position="208"/>
        <end position="234"/>
    </location>
</feature>
<sequence length="456" mass="50859">MARTKGGNDRRASSAPLIGENEKGEPVPLQTIPAQSLPTEPPTKSEDLGLPWKDDAFKGDTSTKPKRVDHDMSTSPTNIETGKNPNLSSDSKIDVAKSPKKKSDEGSHHLVVEEPSVKDTQNVNSSKSHSSADPTVADILTSLKKGKSGGRIKRVLRKSKPPTRHVPHPVKPTVSDEESKKNVDDDVVIVSETASRRRTRASTAALKTKRESAGLNDEHDKSDELNESEEERKVKEKQKGKRPCLGKQNIDRENKRRKGVNINEPTQEKDKDWFKIDEEDSEDENTTFLVKRKSKGKMKIDDDRNRINNRRMAKGIADVSTEGVIFNSEENEARWNSVCARKILPERQLSEATKNNQAYMDIIEEAGLLTISQDIGPHWPSIVREFICNLSEEIADPTSNMFHNVKVRGLLFKFSPQMINEHYDMQNGGITGSTLKLNDIIQTLTGGVMTAWPSKG</sequence>
<gene>
    <name evidence="2" type="ORF">LIER_43777</name>
</gene>
<comment type="caution">
    <text evidence="2">The sequence shown here is derived from an EMBL/GenBank/DDBJ whole genome shotgun (WGS) entry which is preliminary data.</text>
</comment>
<feature type="compositionally biased region" description="Basic residues" evidence="1">
    <location>
        <begin position="144"/>
        <end position="168"/>
    </location>
</feature>
<feature type="compositionally biased region" description="Basic and acidic residues" evidence="1">
    <location>
        <begin position="43"/>
        <end position="72"/>
    </location>
</feature>
<evidence type="ECO:0000313" key="2">
    <source>
        <dbReference type="EMBL" id="GAA0167010.1"/>
    </source>
</evidence>
<reference evidence="2 3" key="1">
    <citation type="submission" date="2024-01" db="EMBL/GenBank/DDBJ databases">
        <title>The complete chloroplast genome sequence of Lithospermum erythrorhizon: insights into the phylogenetic relationship among Boraginaceae species and the maternal lineages of purple gromwells.</title>
        <authorList>
            <person name="Okada T."/>
            <person name="Watanabe K."/>
        </authorList>
    </citation>
    <scope>NUCLEOTIDE SEQUENCE [LARGE SCALE GENOMIC DNA]</scope>
</reference>
<organism evidence="2 3">
    <name type="scientific">Lithospermum erythrorhizon</name>
    <name type="common">Purple gromwell</name>
    <name type="synonym">Lithospermum officinale var. erythrorhizon</name>
    <dbReference type="NCBI Taxonomy" id="34254"/>
    <lineage>
        <taxon>Eukaryota</taxon>
        <taxon>Viridiplantae</taxon>
        <taxon>Streptophyta</taxon>
        <taxon>Embryophyta</taxon>
        <taxon>Tracheophyta</taxon>
        <taxon>Spermatophyta</taxon>
        <taxon>Magnoliopsida</taxon>
        <taxon>eudicotyledons</taxon>
        <taxon>Gunneridae</taxon>
        <taxon>Pentapetalae</taxon>
        <taxon>asterids</taxon>
        <taxon>lamiids</taxon>
        <taxon>Boraginales</taxon>
        <taxon>Boraginaceae</taxon>
        <taxon>Boraginoideae</taxon>
        <taxon>Lithospermeae</taxon>
        <taxon>Lithospermum</taxon>
    </lineage>
</organism>
<proteinExistence type="predicted"/>
<dbReference type="AlphaFoldDB" id="A0AAV3QTX7"/>
<evidence type="ECO:0000256" key="1">
    <source>
        <dbReference type="SAM" id="MobiDB-lite"/>
    </source>
</evidence>
<accession>A0AAV3QTX7</accession>